<name>T1CPE8_9ZZZZ</name>
<organism evidence="2">
    <name type="scientific">mine drainage metagenome</name>
    <dbReference type="NCBI Taxonomy" id="410659"/>
    <lineage>
        <taxon>unclassified sequences</taxon>
        <taxon>metagenomes</taxon>
        <taxon>ecological metagenomes</taxon>
    </lineage>
</organism>
<protein>
    <submittedName>
        <fullName evidence="2">Rhodopirellula transposase</fullName>
    </submittedName>
</protein>
<sequence length="82" mass="9284">MNLLVSRMDEQQRRWYVAFESMRVGHGGDTLLGAITGLHPDTIRQGRRELESDLSGRPLDRVRLEGGGRPPVEKKMRASNQP</sequence>
<comment type="caution">
    <text evidence="2">The sequence shown here is derived from an EMBL/GenBank/DDBJ whole genome shotgun (WGS) entry which is preliminary data.</text>
</comment>
<reference evidence="2" key="2">
    <citation type="journal article" date="2014" name="ISME J.">
        <title>Microbial stratification in low pH oxic and suboxic macroscopic growths along an acid mine drainage.</title>
        <authorList>
            <person name="Mendez-Garcia C."/>
            <person name="Mesa V."/>
            <person name="Sprenger R.R."/>
            <person name="Richter M."/>
            <person name="Diez M.S."/>
            <person name="Solano J."/>
            <person name="Bargiela R."/>
            <person name="Golyshina O.V."/>
            <person name="Manteca A."/>
            <person name="Ramos J.L."/>
            <person name="Gallego J.R."/>
            <person name="Llorente I."/>
            <person name="Martins Dos Santos V.A."/>
            <person name="Jensen O.N."/>
            <person name="Pelaez A.I."/>
            <person name="Sanchez J."/>
            <person name="Ferrer M."/>
        </authorList>
    </citation>
    <scope>NUCLEOTIDE SEQUENCE</scope>
</reference>
<dbReference type="EMBL" id="AUZX01004404">
    <property type="protein sequence ID" value="EQD70925.1"/>
    <property type="molecule type" value="Genomic_DNA"/>
</dbReference>
<reference evidence="2" key="1">
    <citation type="submission" date="2013-08" db="EMBL/GenBank/DDBJ databases">
        <authorList>
            <person name="Mendez C."/>
            <person name="Richter M."/>
            <person name="Ferrer M."/>
            <person name="Sanchez J."/>
        </authorList>
    </citation>
    <scope>NUCLEOTIDE SEQUENCE</scope>
</reference>
<evidence type="ECO:0000313" key="2">
    <source>
        <dbReference type="EMBL" id="EQD70925.1"/>
    </source>
</evidence>
<proteinExistence type="predicted"/>
<gene>
    <name evidence="2" type="ORF">B1A_06050</name>
</gene>
<evidence type="ECO:0000256" key="1">
    <source>
        <dbReference type="SAM" id="MobiDB-lite"/>
    </source>
</evidence>
<feature type="compositionally biased region" description="Basic and acidic residues" evidence="1">
    <location>
        <begin position="58"/>
        <end position="76"/>
    </location>
</feature>
<feature type="region of interest" description="Disordered" evidence="1">
    <location>
        <begin position="49"/>
        <end position="82"/>
    </location>
</feature>
<dbReference type="AlphaFoldDB" id="T1CPE8"/>
<accession>T1CPE8</accession>